<evidence type="ECO:0000256" key="4">
    <source>
        <dbReference type="PROSITE-ProRule" id="PRU00335"/>
    </source>
</evidence>
<dbReference type="InterPro" id="IPR050109">
    <property type="entry name" value="HTH-type_TetR-like_transc_reg"/>
</dbReference>
<name>A0ABW7XLK3_9MICO</name>
<dbReference type="Gene3D" id="1.10.10.60">
    <property type="entry name" value="Homeodomain-like"/>
    <property type="match status" value="1"/>
</dbReference>
<dbReference type="Gene3D" id="1.10.357.10">
    <property type="entry name" value="Tetracycline Repressor, domain 2"/>
    <property type="match status" value="1"/>
</dbReference>
<dbReference type="PROSITE" id="PS50977">
    <property type="entry name" value="HTH_TETR_2"/>
    <property type="match status" value="1"/>
</dbReference>
<dbReference type="InterPro" id="IPR036271">
    <property type="entry name" value="Tet_transcr_reg_TetR-rel_C_sf"/>
</dbReference>
<dbReference type="PANTHER" id="PTHR30055:SF148">
    <property type="entry name" value="TETR-FAMILY TRANSCRIPTIONAL REGULATOR"/>
    <property type="match status" value="1"/>
</dbReference>
<keyword evidence="3" id="KW-0804">Transcription</keyword>
<reference evidence="6 7" key="1">
    <citation type="submission" date="2024-10" db="EMBL/GenBank/DDBJ databases">
        <title>The Natural Products Discovery Center: Release of the First 8490 Sequenced Strains for Exploring Actinobacteria Biosynthetic Diversity.</title>
        <authorList>
            <person name="Kalkreuter E."/>
            <person name="Kautsar S.A."/>
            <person name="Yang D."/>
            <person name="Bader C.D."/>
            <person name="Teijaro C.N."/>
            <person name="Fluegel L."/>
            <person name="Davis C.M."/>
            <person name="Simpson J.R."/>
            <person name="Lauterbach L."/>
            <person name="Steele A.D."/>
            <person name="Gui C."/>
            <person name="Meng S."/>
            <person name="Li G."/>
            <person name="Viehrig K."/>
            <person name="Ye F."/>
            <person name="Su P."/>
            <person name="Kiefer A.F."/>
            <person name="Nichols A."/>
            <person name="Cepeda A.J."/>
            <person name="Yan W."/>
            <person name="Fan B."/>
            <person name="Jiang Y."/>
            <person name="Adhikari A."/>
            <person name="Zheng C.-J."/>
            <person name="Schuster L."/>
            <person name="Cowan T.M."/>
            <person name="Smanski M.J."/>
            <person name="Chevrette M.G."/>
            <person name="De Carvalho L.P.S."/>
            <person name="Shen B."/>
        </authorList>
    </citation>
    <scope>NUCLEOTIDE SEQUENCE [LARGE SCALE GENOMIC DNA]</scope>
    <source>
        <strain evidence="6 7">NPDC019481</strain>
    </source>
</reference>
<dbReference type="Proteomes" id="UP001611580">
    <property type="component" value="Unassembled WGS sequence"/>
</dbReference>
<dbReference type="EMBL" id="JBIRYI010000009">
    <property type="protein sequence ID" value="MFI2488408.1"/>
    <property type="molecule type" value="Genomic_DNA"/>
</dbReference>
<dbReference type="InterPro" id="IPR001387">
    <property type="entry name" value="Cro/C1-type_HTH"/>
</dbReference>
<dbReference type="Pfam" id="PF16859">
    <property type="entry name" value="TetR_C_11"/>
    <property type="match status" value="1"/>
</dbReference>
<dbReference type="RefSeq" id="WP_397405567.1">
    <property type="nucleotide sequence ID" value="NZ_JBIRYI010000009.1"/>
</dbReference>
<dbReference type="PANTHER" id="PTHR30055">
    <property type="entry name" value="HTH-TYPE TRANSCRIPTIONAL REGULATOR RUTR"/>
    <property type="match status" value="1"/>
</dbReference>
<comment type="caution">
    <text evidence="6">The sequence shown here is derived from an EMBL/GenBank/DDBJ whole genome shotgun (WGS) entry which is preliminary data.</text>
</comment>
<gene>
    <name evidence="6" type="ORF">ACH47X_15960</name>
</gene>
<sequence length="203" mass="21841">MATETQRSTGRRRNPATRATILATAFAVVAELGYAGLTIEKVAARAGVGKQTIYRWWPNKGALVLDAVLERTAGAGSDGAPAELPDTGDLEADLSAVLVATVEEFADPDFDRALRGLTAAVIEDAELALAYRERLDGPMRELKKRRLRRAQEAGQLDPDVDLDLAVDLVFAPIAQRWTERSGDLTPDGARTVVRHALRGLAAP</sequence>
<evidence type="ECO:0000259" key="5">
    <source>
        <dbReference type="PROSITE" id="PS50977"/>
    </source>
</evidence>
<dbReference type="Pfam" id="PF00440">
    <property type="entry name" value="TetR_N"/>
    <property type="match status" value="1"/>
</dbReference>
<dbReference type="SUPFAM" id="SSF48498">
    <property type="entry name" value="Tetracyclin repressor-like, C-terminal domain"/>
    <property type="match status" value="1"/>
</dbReference>
<dbReference type="InterPro" id="IPR001647">
    <property type="entry name" value="HTH_TetR"/>
</dbReference>
<dbReference type="CDD" id="cd00093">
    <property type="entry name" value="HTH_XRE"/>
    <property type="match status" value="1"/>
</dbReference>
<protein>
    <submittedName>
        <fullName evidence="6">TetR/AcrR family transcriptional regulator</fullName>
    </submittedName>
</protein>
<dbReference type="InterPro" id="IPR009057">
    <property type="entry name" value="Homeodomain-like_sf"/>
</dbReference>
<evidence type="ECO:0000256" key="1">
    <source>
        <dbReference type="ARBA" id="ARBA00023015"/>
    </source>
</evidence>
<dbReference type="InterPro" id="IPR011075">
    <property type="entry name" value="TetR_C"/>
</dbReference>
<evidence type="ECO:0000256" key="3">
    <source>
        <dbReference type="ARBA" id="ARBA00023163"/>
    </source>
</evidence>
<feature type="DNA-binding region" description="H-T-H motif" evidence="4">
    <location>
        <begin position="38"/>
        <end position="57"/>
    </location>
</feature>
<accession>A0ABW7XLK3</accession>
<evidence type="ECO:0000313" key="6">
    <source>
        <dbReference type="EMBL" id="MFI2488408.1"/>
    </source>
</evidence>
<dbReference type="PRINTS" id="PR00455">
    <property type="entry name" value="HTHTETR"/>
</dbReference>
<keyword evidence="7" id="KW-1185">Reference proteome</keyword>
<evidence type="ECO:0000313" key="7">
    <source>
        <dbReference type="Proteomes" id="UP001611580"/>
    </source>
</evidence>
<proteinExistence type="predicted"/>
<evidence type="ECO:0000256" key="2">
    <source>
        <dbReference type="ARBA" id="ARBA00023125"/>
    </source>
</evidence>
<keyword evidence="2 4" id="KW-0238">DNA-binding</keyword>
<dbReference type="SUPFAM" id="SSF46689">
    <property type="entry name" value="Homeodomain-like"/>
    <property type="match status" value="1"/>
</dbReference>
<feature type="domain" description="HTH tetR-type" evidence="5">
    <location>
        <begin position="15"/>
        <end position="75"/>
    </location>
</feature>
<keyword evidence="1" id="KW-0805">Transcription regulation</keyword>
<organism evidence="6 7">
    <name type="scientific">Promicromonospora kroppenstedtii</name>
    <dbReference type="NCBI Taxonomy" id="440482"/>
    <lineage>
        <taxon>Bacteria</taxon>
        <taxon>Bacillati</taxon>
        <taxon>Actinomycetota</taxon>
        <taxon>Actinomycetes</taxon>
        <taxon>Micrococcales</taxon>
        <taxon>Promicromonosporaceae</taxon>
        <taxon>Promicromonospora</taxon>
    </lineage>
</organism>